<evidence type="ECO:0008006" key="4">
    <source>
        <dbReference type="Google" id="ProtNLM"/>
    </source>
</evidence>
<accession>A0A2A2T9Z3</accession>
<feature type="signal peptide" evidence="1">
    <location>
        <begin position="1"/>
        <end position="21"/>
    </location>
</feature>
<reference evidence="2 3" key="1">
    <citation type="submission" date="2017-08" db="EMBL/GenBank/DDBJ databases">
        <title>Draft genome sequence of filamentous cyanobacterium Calothrix elsteri CCALA 953.</title>
        <authorList>
            <person name="Gagunashvili A.N."/>
            <person name="Elster J."/>
            <person name="Andresson O.S."/>
        </authorList>
    </citation>
    <scope>NUCLEOTIDE SEQUENCE [LARGE SCALE GENOMIC DNA]</scope>
    <source>
        <strain evidence="2 3">CCALA 953</strain>
    </source>
</reference>
<dbReference type="Proteomes" id="UP000218238">
    <property type="component" value="Unassembled WGS sequence"/>
</dbReference>
<proteinExistence type="predicted"/>
<keyword evidence="1" id="KW-0732">Signal</keyword>
<evidence type="ECO:0000313" key="2">
    <source>
        <dbReference type="EMBL" id="PAX45813.1"/>
    </source>
</evidence>
<keyword evidence="3" id="KW-1185">Reference proteome</keyword>
<gene>
    <name evidence="2" type="ORF">CK510_29700</name>
</gene>
<evidence type="ECO:0000256" key="1">
    <source>
        <dbReference type="SAM" id="SignalP"/>
    </source>
</evidence>
<organism evidence="2 3">
    <name type="scientific">Brunnivagina elsteri CCALA 953</name>
    <dbReference type="NCBI Taxonomy" id="987040"/>
    <lineage>
        <taxon>Bacteria</taxon>
        <taxon>Bacillati</taxon>
        <taxon>Cyanobacteriota</taxon>
        <taxon>Cyanophyceae</taxon>
        <taxon>Nostocales</taxon>
        <taxon>Calotrichaceae</taxon>
        <taxon>Brunnivagina</taxon>
    </lineage>
</organism>
<sequence>MLKNRYAFWLGLLATAAIAFAGGMWTENSYRTPKNTKNLTIYGMDTQANTVETDLYVSFDSKLNQTQQLEKLSTLISRYKFCDLPIEIKSLQNGIATVNLDEHAWVKTANKPPAIPGCSGKSWRYGYFQGSAGGYATTVTLTRSFVQPNDRGNWIKGVQFYYAGQPIKSGDWDHIQLDGVITRENLP</sequence>
<name>A0A2A2T9Z3_9CYAN</name>
<protein>
    <recommendedName>
        <fullName evidence="4">DUF2808 domain-containing protein</fullName>
    </recommendedName>
</protein>
<dbReference type="AlphaFoldDB" id="A0A2A2T9Z3"/>
<evidence type="ECO:0000313" key="3">
    <source>
        <dbReference type="Proteomes" id="UP000218238"/>
    </source>
</evidence>
<dbReference type="EMBL" id="NTFS01000668">
    <property type="protein sequence ID" value="PAX45813.1"/>
    <property type="molecule type" value="Genomic_DNA"/>
</dbReference>
<dbReference type="RefSeq" id="WP_095725030.1">
    <property type="nucleotide sequence ID" value="NZ_NTFS01000668.1"/>
</dbReference>
<comment type="caution">
    <text evidence="2">The sequence shown here is derived from an EMBL/GenBank/DDBJ whole genome shotgun (WGS) entry which is preliminary data.</text>
</comment>
<feature type="chain" id="PRO_5012471895" description="DUF2808 domain-containing protein" evidence="1">
    <location>
        <begin position="22"/>
        <end position="187"/>
    </location>
</feature>